<comment type="caution">
    <text evidence="2">The sequence shown here is derived from an EMBL/GenBank/DDBJ whole genome shotgun (WGS) entry which is preliminary data.</text>
</comment>
<feature type="compositionally biased region" description="Acidic residues" evidence="1">
    <location>
        <begin position="33"/>
        <end position="60"/>
    </location>
</feature>
<name>A0A9P8N7J0_9HYPO</name>
<proteinExistence type="predicted"/>
<keyword evidence="3" id="KW-1185">Reference proteome</keyword>
<accession>A0A9P8N7J0</accession>
<evidence type="ECO:0000313" key="2">
    <source>
        <dbReference type="EMBL" id="KAH0968415.1"/>
    </source>
</evidence>
<dbReference type="AlphaFoldDB" id="A0A9P8N7J0"/>
<dbReference type="OrthoDB" id="10564252at2759"/>
<protein>
    <submittedName>
        <fullName evidence="2">Uncharacterized protein</fullName>
    </submittedName>
</protein>
<gene>
    <name evidence="2" type="ORF">HRG_01057</name>
</gene>
<feature type="region of interest" description="Disordered" evidence="1">
    <location>
        <begin position="1"/>
        <end position="82"/>
    </location>
</feature>
<dbReference type="RefSeq" id="XP_044725928.1">
    <property type="nucleotide sequence ID" value="XM_044859528.1"/>
</dbReference>
<sequence length="282" mass="30454">MFAPERHPVSEAGPSARLRQRYGLAADYKQPDDSEYDDSEYDDSEPDDSELDDPELDDSEGTASDSDTPAFGPASRPAFGQDPVNVSEAFNCLAVSDLEASPEDAATSPDRTCRFDDEDAEYLSPDSELDWENAPFDYDVIFEASRGQTVPSEVGLPDGTPVLRAFVPRLARQVAGAIANQAQAVHGQVVDAYNGGVAGVGQAAQVAQVVAREVERNGLVMAQEALRLGNGISRMLQQRWPGLLRATGEDGWMDRVAEAVVQAAALMPPRERQMALARNGQR</sequence>
<reference evidence="2" key="1">
    <citation type="submission" date="2021-09" db="EMBL/GenBank/DDBJ databases">
        <title>A high-quality genome of the endoparasitic fungus Hirsutella rhossiliensis with a comparison of Hirsutella genomes reveals transposable elements contributing to genome size variation.</title>
        <authorList>
            <person name="Lin R."/>
            <person name="Jiao Y."/>
            <person name="Sun X."/>
            <person name="Ling J."/>
            <person name="Xie B."/>
            <person name="Cheng X."/>
        </authorList>
    </citation>
    <scope>NUCLEOTIDE SEQUENCE</scope>
    <source>
        <strain evidence="2">HR02</strain>
    </source>
</reference>
<dbReference type="Proteomes" id="UP000824596">
    <property type="component" value="Unassembled WGS sequence"/>
</dbReference>
<dbReference type="GeneID" id="68350186"/>
<dbReference type="EMBL" id="JAIZPD010000001">
    <property type="protein sequence ID" value="KAH0968415.1"/>
    <property type="molecule type" value="Genomic_DNA"/>
</dbReference>
<evidence type="ECO:0000313" key="3">
    <source>
        <dbReference type="Proteomes" id="UP000824596"/>
    </source>
</evidence>
<organism evidence="2 3">
    <name type="scientific">Hirsutella rhossiliensis</name>
    <dbReference type="NCBI Taxonomy" id="111463"/>
    <lineage>
        <taxon>Eukaryota</taxon>
        <taxon>Fungi</taxon>
        <taxon>Dikarya</taxon>
        <taxon>Ascomycota</taxon>
        <taxon>Pezizomycotina</taxon>
        <taxon>Sordariomycetes</taxon>
        <taxon>Hypocreomycetidae</taxon>
        <taxon>Hypocreales</taxon>
        <taxon>Ophiocordycipitaceae</taxon>
        <taxon>Hirsutella</taxon>
    </lineage>
</organism>
<evidence type="ECO:0000256" key="1">
    <source>
        <dbReference type="SAM" id="MobiDB-lite"/>
    </source>
</evidence>